<evidence type="ECO:0000313" key="4">
    <source>
        <dbReference type="Proteomes" id="UP000635071"/>
    </source>
</evidence>
<dbReference type="EMBL" id="BMJM01000010">
    <property type="protein sequence ID" value="GGE18746.1"/>
    <property type="molecule type" value="Genomic_DNA"/>
</dbReference>
<comment type="caution">
    <text evidence="3">The sequence shown here is derived from an EMBL/GenBank/DDBJ whole genome shotgun (WGS) entry which is preliminary data.</text>
</comment>
<keyword evidence="1" id="KW-0561">Oxygen transport</keyword>
<keyword evidence="1" id="KW-0349">Heme</keyword>
<dbReference type="Proteomes" id="UP000635071">
    <property type="component" value="Unassembled WGS sequence"/>
</dbReference>
<dbReference type="InterPro" id="IPR012292">
    <property type="entry name" value="Globin/Proto"/>
</dbReference>
<dbReference type="GO" id="GO:0005344">
    <property type="term" value="F:oxygen carrier activity"/>
    <property type="evidence" value="ECO:0007669"/>
    <property type="project" value="UniProtKB-KW"/>
</dbReference>
<keyword evidence="1" id="KW-0813">Transport</keyword>
<dbReference type="GO" id="GO:0020037">
    <property type="term" value="F:heme binding"/>
    <property type="evidence" value="ECO:0007669"/>
    <property type="project" value="InterPro"/>
</dbReference>
<dbReference type="InterPro" id="IPR000971">
    <property type="entry name" value="Globin"/>
</dbReference>
<reference evidence="3" key="1">
    <citation type="journal article" date="2014" name="Int. J. Syst. Evol. Microbiol.">
        <title>Complete genome sequence of Corynebacterium casei LMG S-19264T (=DSM 44701T), isolated from a smear-ripened cheese.</title>
        <authorList>
            <consortium name="US DOE Joint Genome Institute (JGI-PGF)"/>
            <person name="Walter F."/>
            <person name="Albersmeier A."/>
            <person name="Kalinowski J."/>
            <person name="Ruckert C."/>
        </authorList>
    </citation>
    <scope>NUCLEOTIDE SEQUENCE</scope>
    <source>
        <strain evidence="3">CGMCC 1.15519</strain>
    </source>
</reference>
<evidence type="ECO:0000256" key="1">
    <source>
        <dbReference type="RuleBase" id="RU000356"/>
    </source>
</evidence>
<dbReference type="AlphaFoldDB" id="A0A917A016"/>
<dbReference type="GO" id="GO:0019825">
    <property type="term" value="F:oxygen binding"/>
    <property type="evidence" value="ECO:0007669"/>
    <property type="project" value="InterPro"/>
</dbReference>
<proteinExistence type="inferred from homology"/>
<evidence type="ECO:0000313" key="3">
    <source>
        <dbReference type="EMBL" id="GGE18746.1"/>
    </source>
</evidence>
<organism evidence="3 4">
    <name type="scientific">Sandarakinorhabdus glacialis</name>
    <dbReference type="NCBI Taxonomy" id="1614636"/>
    <lineage>
        <taxon>Bacteria</taxon>
        <taxon>Pseudomonadati</taxon>
        <taxon>Pseudomonadota</taxon>
        <taxon>Alphaproteobacteria</taxon>
        <taxon>Sphingomonadales</taxon>
        <taxon>Sphingosinicellaceae</taxon>
        <taxon>Sandarakinorhabdus</taxon>
    </lineage>
</organism>
<feature type="domain" description="Globin" evidence="2">
    <location>
        <begin position="28"/>
        <end position="129"/>
    </location>
</feature>
<dbReference type="SUPFAM" id="SSF46458">
    <property type="entry name" value="Globin-like"/>
    <property type="match status" value="1"/>
</dbReference>
<dbReference type="Pfam" id="PF00042">
    <property type="entry name" value="Globin"/>
    <property type="match status" value="1"/>
</dbReference>
<keyword evidence="1" id="KW-0408">Iron</keyword>
<dbReference type="CDD" id="cd01040">
    <property type="entry name" value="Mb-like"/>
    <property type="match status" value="1"/>
</dbReference>
<evidence type="ECO:0000259" key="2">
    <source>
        <dbReference type="Pfam" id="PF00042"/>
    </source>
</evidence>
<protein>
    <submittedName>
        <fullName evidence="3">Globin</fullName>
    </submittedName>
</protein>
<dbReference type="InterPro" id="IPR009050">
    <property type="entry name" value="Globin-like_sf"/>
</dbReference>
<gene>
    <name evidence="3" type="ORF">GCM10011529_26490</name>
</gene>
<keyword evidence="1" id="KW-0479">Metal-binding</keyword>
<sequence>MPKMPDPAAIESSLTLAADRAGDPTPLVYARLFAQHPEMAELFCQDRSNAVKGEMLTRVFEAILDFIGPRNYADHLIRSEGAAHDAYGVPPAVFTTFFKVIADTLSDTLSDILGPDWTHEFETAWQSLLLDLEALTPSVTPAKAGAHLPPSENQAQSSR</sequence>
<reference evidence="3" key="2">
    <citation type="submission" date="2020-09" db="EMBL/GenBank/DDBJ databases">
        <authorList>
            <person name="Sun Q."/>
            <person name="Zhou Y."/>
        </authorList>
    </citation>
    <scope>NUCLEOTIDE SEQUENCE</scope>
    <source>
        <strain evidence="3">CGMCC 1.15519</strain>
    </source>
</reference>
<keyword evidence="4" id="KW-1185">Reference proteome</keyword>
<accession>A0A917A016</accession>
<comment type="similarity">
    <text evidence="1">Belongs to the globin family.</text>
</comment>
<name>A0A917A016_9SPHN</name>
<dbReference type="InterPro" id="IPR044399">
    <property type="entry name" value="Mb-like_M"/>
</dbReference>
<dbReference type="Gene3D" id="1.10.490.10">
    <property type="entry name" value="Globins"/>
    <property type="match status" value="1"/>
</dbReference>